<dbReference type="GO" id="GO:0051205">
    <property type="term" value="P:protein insertion into membrane"/>
    <property type="evidence" value="ECO:0007669"/>
    <property type="project" value="TreeGrafter"/>
</dbReference>
<organism evidence="1 2">
    <name type="scientific">Camelus dromedarius</name>
    <name type="common">Dromedary</name>
    <name type="synonym">Arabian camel</name>
    <dbReference type="NCBI Taxonomy" id="9838"/>
    <lineage>
        <taxon>Eukaryota</taxon>
        <taxon>Metazoa</taxon>
        <taxon>Chordata</taxon>
        <taxon>Craniata</taxon>
        <taxon>Vertebrata</taxon>
        <taxon>Euteleostomi</taxon>
        <taxon>Mammalia</taxon>
        <taxon>Eutheria</taxon>
        <taxon>Laurasiatheria</taxon>
        <taxon>Artiodactyla</taxon>
        <taxon>Tylopoda</taxon>
        <taxon>Camelidae</taxon>
        <taxon>Camelus</taxon>
    </lineage>
</organism>
<dbReference type="GO" id="GO:0001580">
    <property type="term" value="P:detection of chemical stimulus involved in sensory perception of bitter taste"/>
    <property type="evidence" value="ECO:0007669"/>
    <property type="project" value="TreeGrafter"/>
</dbReference>
<dbReference type="AlphaFoldDB" id="A0A5N4EJN0"/>
<dbReference type="GO" id="GO:0031849">
    <property type="term" value="F:olfactory receptor binding"/>
    <property type="evidence" value="ECO:0007669"/>
    <property type="project" value="TreeGrafter"/>
</dbReference>
<dbReference type="GO" id="GO:0006612">
    <property type="term" value="P:protein targeting to membrane"/>
    <property type="evidence" value="ECO:0007669"/>
    <property type="project" value="TreeGrafter"/>
</dbReference>
<keyword evidence="1" id="KW-0675">Receptor</keyword>
<dbReference type="PANTHER" id="PTHR14402">
    <property type="entry name" value="RECEPTOR TRANSPORTING PROTEIN"/>
    <property type="match status" value="1"/>
</dbReference>
<dbReference type="EMBL" id="JWIN03000001">
    <property type="protein sequence ID" value="KAB1283545.1"/>
    <property type="molecule type" value="Genomic_DNA"/>
</dbReference>
<gene>
    <name evidence="1" type="ORF">Cadr_000000559</name>
</gene>
<dbReference type="PANTHER" id="PTHR14402:SF8">
    <property type="entry name" value="RECEPTOR-TRANSPORTING PROTEIN 4"/>
    <property type="match status" value="1"/>
</dbReference>
<comment type="caution">
    <text evidence="1">The sequence shown here is derived from an EMBL/GenBank/DDBJ whole genome shotgun (WGS) entry which is preliminary data.</text>
</comment>
<evidence type="ECO:0000313" key="2">
    <source>
        <dbReference type="Proteomes" id="UP000299084"/>
    </source>
</evidence>
<dbReference type="GO" id="GO:0005737">
    <property type="term" value="C:cytoplasm"/>
    <property type="evidence" value="ECO:0007669"/>
    <property type="project" value="TreeGrafter"/>
</dbReference>
<name>A0A5N4EJN0_CAMDR</name>
<sequence length="113" mass="12833">MDSKPQSKTMALDVRTWEQIFQELIWQEKPRARWTLKLDGNLKPDCVAPGWKQYRQRGFGRMEKVPVFLMPTKVGFCPSADSMSHEIGAPEVPGAGAYEDFCSEVPEVFPVSI</sequence>
<proteinExistence type="predicted"/>
<evidence type="ECO:0000313" key="1">
    <source>
        <dbReference type="EMBL" id="KAB1283545.1"/>
    </source>
</evidence>
<dbReference type="InterPro" id="IPR026096">
    <property type="entry name" value="R-trans_p"/>
</dbReference>
<reference evidence="1 2" key="1">
    <citation type="journal article" date="2019" name="Mol. Ecol. Resour.">
        <title>Improving Illumina assemblies with Hi-C and long reads: an example with the North African dromedary.</title>
        <authorList>
            <person name="Elbers J.P."/>
            <person name="Rogers M.F."/>
            <person name="Perelman P.L."/>
            <person name="Proskuryakova A.A."/>
            <person name="Serdyukova N.A."/>
            <person name="Johnson W.E."/>
            <person name="Horin P."/>
            <person name="Corander J."/>
            <person name="Murphy D."/>
            <person name="Burger P.A."/>
        </authorList>
    </citation>
    <scope>NUCLEOTIDE SEQUENCE [LARGE SCALE GENOMIC DNA]</scope>
    <source>
        <strain evidence="1">Drom800</strain>
        <tissue evidence="1">Blood</tissue>
    </source>
</reference>
<dbReference type="STRING" id="9838.ENSCDRP00005010365"/>
<protein>
    <submittedName>
        <fullName evidence="1">Receptor-transporting protein 4</fullName>
    </submittedName>
</protein>
<keyword evidence="2" id="KW-1185">Reference proteome</keyword>
<dbReference type="Proteomes" id="UP000299084">
    <property type="component" value="Unassembled WGS sequence"/>
</dbReference>
<accession>A0A5N4EJN0</accession>